<accession>A0AAX4HND6</accession>
<sequence length="202" mass="23147">MKSIIAFLLLLTVFIAAPRARAYSTMDLNFNLGPSLSQSGGISDLGDPNINTGFEFNYFFRENHGLGFSYSNEFDFNGSRKFPGIDSGSISTFDLHYAYRHFFTPKFHVLFEPGFGWQTLYDQSGDYYWYYAYYDDLSTALIFDYKLMARFILREWDKDEGSTGSFYLGAGIQQIFSYNDELNGKDISGSRLAMLFQIGFGF</sequence>
<feature type="signal peptide" evidence="1">
    <location>
        <begin position="1"/>
        <end position="22"/>
    </location>
</feature>
<dbReference type="Proteomes" id="UP001324634">
    <property type="component" value="Chromosome"/>
</dbReference>
<feature type="chain" id="PRO_5043567760" description="Outer membrane protein beta-barrel domain-containing protein" evidence="1">
    <location>
        <begin position="23"/>
        <end position="202"/>
    </location>
</feature>
<proteinExistence type="predicted"/>
<dbReference type="AlphaFoldDB" id="A0AAX4HND6"/>
<keyword evidence="1" id="KW-0732">Signal</keyword>
<organism evidence="2 3">
    <name type="scientific">Peredibacter starrii</name>
    <dbReference type="NCBI Taxonomy" id="28202"/>
    <lineage>
        <taxon>Bacteria</taxon>
        <taxon>Pseudomonadati</taxon>
        <taxon>Bdellovibrionota</taxon>
        <taxon>Bacteriovoracia</taxon>
        <taxon>Bacteriovoracales</taxon>
        <taxon>Bacteriovoracaceae</taxon>
        <taxon>Peredibacter</taxon>
    </lineage>
</organism>
<reference evidence="2 3" key="1">
    <citation type="submission" date="2023-11" db="EMBL/GenBank/DDBJ databases">
        <title>Peredibacter starrii A3.12.</title>
        <authorList>
            <person name="Mitchell R.J."/>
        </authorList>
    </citation>
    <scope>NUCLEOTIDE SEQUENCE [LARGE SCALE GENOMIC DNA]</scope>
    <source>
        <strain evidence="2 3">A3.12</strain>
    </source>
</reference>
<evidence type="ECO:0008006" key="4">
    <source>
        <dbReference type="Google" id="ProtNLM"/>
    </source>
</evidence>
<evidence type="ECO:0000256" key="1">
    <source>
        <dbReference type="SAM" id="SignalP"/>
    </source>
</evidence>
<protein>
    <recommendedName>
        <fullName evidence="4">Outer membrane protein beta-barrel domain-containing protein</fullName>
    </recommendedName>
</protein>
<gene>
    <name evidence="2" type="ORF">SOO65_19265</name>
</gene>
<evidence type="ECO:0000313" key="3">
    <source>
        <dbReference type="Proteomes" id="UP001324634"/>
    </source>
</evidence>
<name>A0AAX4HND6_9BACT</name>
<dbReference type="RefSeq" id="WP_321394404.1">
    <property type="nucleotide sequence ID" value="NZ_CP139487.1"/>
</dbReference>
<keyword evidence="3" id="KW-1185">Reference proteome</keyword>
<dbReference type="EMBL" id="CP139487">
    <property type="protein sequence ID" value="WPU64837.1"/>
    <property type="molecule type" value="Genomic_DNA"/>
</dbReference>
<evidence type="ECO:0000313" key="2">
    <source>
        <dbReference type="EMBL" id="WPU64837.1"/>
    </source>
</evidence>
<dbReference type="KEGG" id="psti:SOO65_19265"/>